<sequence length="341" mass="36401">MSTAPPGSQLRQLIFGFMPAYVVRATAQLGVVDAFGGVPRPAKEVAAELGLPVDSTRRLLRALTALGLFAEHEDDHFEVLPEADLLGRDHPASVQAIVAMFTDPLMTRGWEELATAVRNGRTTFDDIFGQPFFAQLAAEPQKSALFNASMSAATRGVAAAAPSAYDFGRFTSVLDIGGGDGTLLTAILQAHPNLRGAVLDSAEGAAQAPARYADAGLTDRASVVTGDFFTAIPDGYDLHLVKSIIHDWSDDHCEQILRHSRATIPADGRLVIVEPILPDRAQAGVTPGLYLSDLNMLVNVGGRERTRADFESLLKRAGYELTAVQALPPETGFWLIEGTPA</sequence>
<dbReference type="PANTHER" id="PTHR43712">
    <property type="entry name" value="PUTATIVE (AFU_ORTHOLOGUE AFUA_4G14580)-RELATED"/>
    <property type="match status" value="1"/>
</dbReference>
<dbReference type="EMBL" id="SMKA01000240">
    <property type="protein sequence ID" value="TDC18861.1"/>
    <property type="molecule type" value="Genomic_DNA"/>
</dbReference>
<dbReference type="PANTHER" id="PTHR43712:SF2">
    <property type="entry name" value="O-METHYLTRANSFERASE CICE"/>
    <property type="match status" value="1"/>
</dbReference>
<evidence type="ECO:0000256" key="1">
    <source>
        <dbReference type="ARBA" id="ARBA00022603"/>
    </source>
</evidence>
<reference evidence="7 8" key="1">
    <citation type="submission" date="2019-03" db="EMBL/GenBank/DDBJ databases">
        <title>Draft genome sequences of novel Actinobacteria.</title>
        <authorList>
            <person name="Sahin N."/>
            <person name="Ay H."/>
            <person name="Saygin H."/>
        </authorList>
    </citation>
    <scope>NUCLEOTIDE SEQUENCE [LARGE SCALE GENOMIC DNA]</scope>
    <source>
        <strain evidence="7 8">JCM 30547</strain>
    </source>
</reference>
<dbReference type="GO" id="GO:0046983">
    <property type="term" value="F:protein dimerization activity"/>
    <property type="evidence" value="ECO:0007669"/>
    <property type="project" value="InterPro"/>
</dbReference>
<protein>
    <submittedName>
        <fullName evidence="7">Methyltransferase</fullName>
    </submittedName>
</protein>
<dbReference type="InterPro" id="IPR012967">
    <property type="entry name" value="COMT_dimerisation"/>
</dbReference>
<evidence type="ECO:0000313" key="7">
    <source>
        <dbReference type="EMBL" id="TDC18861.1"/>
    </source>
</evidence>
<proteinExistence type="predicted"/>
<dbReference type="CDD" id="cd02440">
    <property type="entry name" value="AdoMet_MTases"/>
    <property type="match status" value="1"/>
</dbReference>
<gene>
    <name evidence="7" type="ORF">E1261_34860</name>
</gene>
<feature type="domain" description="O-methyltransferase C-terminal" evidence="5">
    <location>
        <begin position="110"/>
        <end position="320"/>
    </location>
</feature>
<dbReference type="Pfam" id="PF08100">
    <property type="entry name" value="Dimerisation"/>
    <property type="match status" value="1"/>
</dbReference>
<evidence type="ECO:0000256" key="3">
    <source>
        <dbReference type="ARBA" id="ARBA00022691"/>
    </source>
</evidence>
<feature type="domain" description="O-methyltransferase dimerisation" evidence="6">
    <location>
        <begin position="12"/>
        <end position="75"/>
    </location>
</feature>
<dbReference type="InterPro" id="IPR001077">
    <property type="entry name" value="COMT_C"/>
</dbReference>
<dbReference type="RefSeq" id="WP_132413992.1">
    <property type="nucleotide sequence ID" value="NZ_SMKA01000240.1"/>
</dbReference>
<dbReference type="GO" id="GO:0008171">
    <property type="term" value="F:O-methyltransferase activity"/>
    <property type="evidence" value="ECO:0007669"/>
    <property type="project" value="InterPro"/>
</dbReference>
<dbReference type="SUPFAM" id="SSF46785">
    <property type="entry name" value="Winged helix' DNA-binding domain"/>
    <property type="match status" value="1"/>
</dbReference>
<dbReference type="InterPro" id="IPR036388">
    <property type="entry name" value="WH-like_DNA-bd_sf"/>
</dbReference>
<comment type="caution">
    <text evidence="7">The sequence shown here is derived from an EMBL/GenBank/DDBJ whole genome shotgun (WGS) entry which is preliminary data.</text>
</comment>
<keyword evidence="2 7" id="KW-0808">Transferase</keyword>
<name>A0A4R4P8J1_9ACTN</name>
<keyword evidence="8" id="KW-1185">Reference proteome</keyword>
<evidence type="ECO:0000259" key="6">
    <source>
        <dbReference type="Pfam" id="PF08100"/>
    </source>
</evidence>
<keyword evidence="1 7" id="KW-0489">Methyltransferase</keyword>
<feature type="active site" description="Proton acceptor" evidence="4">
    <location>
        <position position="246"/>
    </location>
</feature>
<dbReference type="PIRSF" id="PIRSF005739">
    <property type="entry name" value="O-mtase"/>
    <property type="match status" value="1"/>
</dbReference>
<dbReference type="PROSITE" id="PS51683">
    <property type="entry name" value="SAM_OMT_II"/>
    <property type="match status" value="1"/>
</dbReference>
<dbReference type="Proteomes" id="UP000295075">
    <property type="component" value="Unassembled WGS sequence"/>
</dbReference>
<dbReference type="OrthoDB" id="4145676at2"/>
<evidence type="ECO:0000313" key="8">
    <source>
        <dbReference type="Proteomes" id="UP000295075"/>
    </source>
</evidence>
<evidence type="ECO:0000259" key="5">
    <source>
        <dbReference type="Pfam" id="PF00891"/>
    </source>
</evidence>
<dbReference type="Gene3D" id="3.40.50.150">
    <property type="entry name" value="Vaccinia Virus protein VP39"/>
    <property type="match status" value="1"/>
</dbReference>
<dbReference type="AlphaFoldDB" id="A0A4R4P8J1"/>
<evidence type="ECO:0000256" key="4">
    <source>
        <dbReference type="PIRSR" id="PIRSR005739-1"/>
    </source>
</evidence>
<organism evidence="7 8">
    <name type="scientific">Kribbella albertanoniae</name>
    <dbReference type="NCBI Taxonomy" id="1266829"/>
    <lineage>
        <taxon>Bacteria</taxon>
        <taxon>Bacillati</taxon>
        <taxon>Actinomycetota</taxon>
        <taxon>Actinomycetes</taxon>
        <taxon>Propionibacteriales</taxon>
        <taxon>Kribbellaceae</taxon>
        <taxon>Kribbella</taxon>
    </lineage>
</organism>
<dbReference type="InterPro" id="IPR016461">
    <property type="entry name" value="COMT-like"/>
</dbReference>
<dbReference type="SUPFAM" id="SSF53335">
    <property type="entry name" value="S-adenosyl-L-methionine-dependent methyltransferases"/>
    <property type="match status" value="1"/>
</dbReference>
<keyword evidence="3" id="KW-0949">S-adenosyl-L-methionine</keyword>
<dbReference type="Pfam" id="PF00891">
    <property type="entry name" value="Methyltransf_2"/>
    <property type="match status" value="1"/>
</dbReference>
<dbReference type="InterPro" id="IPR036390">
    <property type="entry name" value="WH_DNA-bd_sf"/>
</dbReference>
<dbReference type="GO" id="GO:0032259">
    <property type="term" value="P:methylation"/>
    <property type="evidence" value="ECO:0007669"/>
    <property type="project" value="UniProtKB-KW"/>
</dbReference>
<dbReference type="InterPro" id="IPR029063">
    <property type="entry name" value="SAM-dependent_MTases_sf"/>
</dbReference>
<accession>A0A4R4P8J1</accession>
<dbReference type="Gene3D" id="1.10.10.10">
    <property type="entry name" value="Winged helix-like DNA-binding domain superfamily/Winged helix DNA-binding domain"/>
    <property type="match status" value="1"/>
</dbReference>
<evidence type="ECO:0000256" key="2">
    <source>
        <dbReference type="ARBA" id="ARBA00022679"/>
    </source>
</evidence>
<dbReference type="Gene3D" id="1.10.287.1350">
    <property type="match status" value="1"/>
</dbReference>